<dbReference type="OMA" id="KHDEPAD"/>
<dbReference type="InterPro" id="IPR017956">
    <property type="entry name" value="AT_hook_DNA-bd_motif"/>
</dbReference>
<dbReference type="STRING" id="1081105.A0A167FM47"/>
<dbReference type="GO" id="GO:0005634">
    <property type="term" value="C:nucleus"/>
    <property type="evidence" value="ECO:0007669"/>
    <property type="project" value="InterPro"/>
</dbReference>
<dbReference type="GO" id="GO:0000785">
    <property type="term" value="C:chromatin"/>
    <property type="evidence" value="ECO:0007669"/>
    <property type="project" value="InterPro"/>
</dbReference>
<dbReference type="Proteomes" id="UP000317257">
    <property type="component" value="Unassembled WGS sequence"/>
</dbReference>
<evidence type="ECO:0000313" key="4">
    <source>
        <dbReference type="EMBL" id="OAA45471.1"/>
    </source>
</evidence>
<dbReference type="InterPro" id="IPR000116">
    <property type="entry name" value="HMGA"/>
</dbReference>
<dbReference type="GO" id="GO:0006355">
    <property type="term" value="P:regulation of DNA-templated transcription"/>
    <property type="evidence" value="ECO:0007669"/>
    <property type="project" value="InterPro"/>
</dbReference>
<feature type="compositionally biased region" description="Basic and acidic residues" evidence="3">
    <location>
        <begin position="46"/>
        <end position="69"/>
    </location>
</feature>
<keyword evidence="6" id="KW-1185">Reference proteome</keyword>
<reference evidence="4 6" key="1">
    <citation type="journal article" date="2016" name="Genome Biol. Evol.">
        <title>Divergent and convergent evolution of fungal pathogenicity.</title>
        <authorList>
            <person name="Shang Y."/>
            <person name="Xiao G."/>
            <person name="Zheng P."/>
            <person name="Cen K."/>
            <person name="Zhan S."/>
            <person name="Wang C."/>
        </authorList>
    </citation>
    <scope>NUCLEOTIDE SEQUENCE [LARGE SCALE GENOMIC DNA]</scope>
    <source>
        <strain evidence="4 6">RCEF 4871</strain>
    </source>
</reference>
<sequence>MARTKEEAASVPADLPPRRTSRVSTDGVQKPASSGRSRGRPRLNKPPKEPSGRPRGRPRLDKPPKEPSGRPRGRPKGSGKKSVGKETPTKTTATAPGRRGRPRKLLGGEVAAMVQASGAASGEKKTRGRPKKAINATRVAEAETVEEAKDATEEVEDAEEMDVDEGAPIAEIEGDVEVAEDCEDDDGDDEAPESPTGMVSWPEEETGQQWLSKIKGYFG</sequence>
<dbReference type="PRINTS" id="PR00929">
    <property type="entry name" value="ATHOOK"/>
</dbReference>
<evidence type="ECO:0000313" key="7">
    <source>
        <dbReference type="Proteomes" id="UP000317257"/>
    </source>
</evidence>
<protein>
    <submittedName>
        <fullName evidence="4">AT hook-like protein</fullName>
    </submittedName>
</protein>
<feature type="compositionally biased region" description="Acidic residues" evidence="3">
    <location>
        <begin position="153"/>
        <end position="162"/>
    </location>
</feature>
<reference evidence="5" key="3">
    <citation type="journal article" date="2019" name="Microbiol. Resour. Announc.">
        <title>Genome Sequence of Metarhizium rileyi, a Microbial Control Agent for Lepidoptera.</title>
        <authorList>
            <person name="Binneck E."/>
            <person name="Lastra C.C.L."/>
            <person name="Sosa-Gomez D.R."/>
        </authorList>
    </citation>
    <scope>NUCLEOTIDE SEQUENCE</scope>
    <source>
        <strain evidence="5">Cep018-CH2</strain>
    </source>
</reference>
<feature type="region of interest" description="Disordered" evidence="3">
    <location>
        <begin position="1"/>
        <end position="162"/>
    </location>
</feature>
<name>A0A167FM47_METRR</name>
<accession>A0A5C6GNH9</accession>
<reference evidence="7" key="2">
    <citation type="submission" date="2018-12" db="EMBL/GenBank/DDBJ databases">
        <title>The complete genome of Metarhizium rileyi, a key fungal pathogen of Lepidoptera.</title>
        <authorList>
            <person name="Binneck E."/>
            <person name="Lastra C.C.L."/>
            <person name="Sosa-Gomez D.R."/>
        </authorList>
    </citation>
    <scope>NUCLEOTIDE SEQUENCE [LARGE SCALE GENOMIC DNA]</scope>
    <source>
        <strain evidence="7">Cep018-CH2</strain>
    </source>
</reference>
<keyword evidence="2" id="KW-0238">DNA-binding</keyword>
<feature type="region of interest" description="Disordered" evidence="3">
    <location>
        <begin position="179"/>
        <end position="219"/>
    </location>
</feature>
<dbReference type="Proteomes" id="UP000243498">
    <property type="component" value="Unassembled WGS sequence"/>
</dbReference>
<evidence type="ECO:0000256" key="1">
    <source>
        <dbReference type="ARBA" id="ARBA00022737"/>
    </source>
</evidence>
<keyword evidence="1" id="KW-0677">Repeat</keyword>
<evidence type="ECO:0000256" key="3">
    <source>
        <dbReference type="SAM" id="MobiDB-lite"/>
    </source>
</evidence>
<evidence type="ECO:0000313" key="6">
    <source>
        <dbReference type="Proteomes" id="UP000243498"/>
    </source>
</evidence>
<dbReference type="GO" id="GO:0003677">
    <property type="term" value="F:DNA binding"/>
    <property type="evidence" value="ECO:0007669"/>
    <property type="project" value="UniProtKB-KW"/>
</dbReference>
<dbReference type="PRINTS" id="PR00930">
    <property type="entry name" value="HIGHMOBLTYIY"/>
</dbReference>
<dbReference type="EMBL" id="SBHS01000002">
    <property type="protein sequence ID" value="TWU78341.1"/>
    <property type="molecule type" value="Genomic_DNA"/>
</dbReference>
<evidence type="ECO:0000313" key="5">
    <source>
        <dbReference type="EMBL" id="TWU78341.1"/>
    </source>
</evidence>
<evidence type="ECO:0000256" key="2">
    <source>
        <dbReference type="ARBA" id="ARBA00023125"/>
    </source>
</evidence>
<comment type="caution">
    <text evidence="4">The sequence shown here is derived from an EMBL/GenBank/DDBJ whole genome shotgun (WGS) entry which is preliminary data.</text>
</comment>
<organism evidence="4 6">
    <name type="scientific">Metarhizium rileyi (strain RCEF 4871)</name>
    <name type="common">Nomuraea rileyi</name>
    <dbReference type="NCBI Taxonomy" id="1649241"/>
    <lineage>
        <taxon>Eukaryota</taxon>
        <taxon>Fungi</taxon>
        <taxon>Dikarya</taxon>
        <taxon>Ascomycota</taxon>
        <taxon>Pezizomycotina</taxon>
        <taxon>Sordariomycetes</taxon>
        <taxon>Hypocreomycetidae</taxon>
        <taxon>Hypocreales</taxon>
        <taxon>Clavicipitaceae</taxon>
        <taxon>Metarhizium</taxon>
    </lineage>
</organism>
<gene>
    <name evidence="5" type="ORF">ED733_008556</name>
    <name evidence="4" type="ORF">NOR_03260</name>
</gene>
<dbReference type="SMART" id="SM00384">
    <property type="entry name" value="AT_hook"/>
    <property type="match status" value="5"/>
</dbReference>
<feature type="compositionally biased region" description="Acidic residues" evidence="3">
    <location>
        <begin position="179"/>
        <end position="192"/>
    </location>
</feature>
<proteinExistence type="predicted"/>
<dbReference type="EMBL" id="AZHC01000008">
    <property type="protein sequence ID" value="OAA45471.1"/>
    <property type="molecule type" value="Genomic_DNA"/>
</dbReference>
<dbReference type="AlphaFoldDB" id="A0A167FM47"/>
<accession>A0A167FM47</accession>